<evidence type="ECO:0000256" key="8">
    <source>
        <dbReference type="ARBA" id="ARBA00023201"/>
    </source>
</evidence>
<feature type="transmembrane region" description="Helical" evidence="11">
    <location>
        <begin position="381"/>
        <end position="401"/>
    </location>
</feature>
<keyword evidence="8" id="KW-0739">Sodium transport</keyword>
<sequence length="702" mass="76298">MEQHTEAGSAPVLGEQKALIDNPADILVIAAYFLLVIGVGLWSMCRTNRGTVGGYFLAGRNMVWWPVGASLFASNIGSGHFVGLAGTGAASGLAVAGFEWNALFVVLLLGWLFVPVYLTAGVITMPQYLRKRFGGRRIRLYLSVLSLFLYIFTKISVDMFSGAVFIQQALGWNIYASVIALLGITMIYTVTGGLAALMYTDTVQTFVILAGAFVLMGYAFHEVGGYSGLFDKYLRAVTSLTVSEDPAVGNISSSCYRPRPDSYHLLRDPVTGDLPWPALLLGLTIVSSWYWCSDQVIVQRCLAGKNLTHIKAGCILCGYLKLMPMFLMVMPGMISRVLYPDEVACVVPEVCKRVCGTEVGCSNIAYPRLVVKLMPNGLRGLMLAVMLAALMSSLASIFNSSSTLFTMDIYTRLRPLAGDRELLLVGRLWVVFIVAVSVAWLPVVQAAQGGQLFDYIQSVSSYLAPPVSAVFVLALFVPRVNEKGAFWGLIGGLLMGLARLVPEFSFGSGSCVRPSACPALLCRVHYLYFAILLFVCSGLLTLVVSLCTPPIPRKHLHRLVFSLRHSKEEREDLDAEELEGPTTAPVQNGRPEHAVEMEGKALPPGPGAGELGEPSVLRLTVRPQFLPAPLPPRPGLLRQCLLWFCGVSRGGAGSPPRPTQEETDAAARRLEDISEDPHWARVVNLNALLMMAVATFLWGFYA</sequence>
<evidence type="ECO:0000256" key="9">
    <source>
        <dbReference type="RuleBase" id="RU362091"/>
    </source>
</evidence>
<evidence type="ECO:0000256" key="4">
    <source>
        <dbReference type="ARBA" id="ARBA00022989"/>
    </source>
</evidence>
<evidence type="ECO:0000256" key="1">
    <source>
        <dbReference type="ARBA" id="ARBA00004141"/>
    </source>
</evidence>
<feature type="compositionally biased region" description="Basic and acidic residues" evidence="10">
    <location>
        <begin position="590"/>
        <end position="599"/>
    </location>
</feature>
<dbReference type="PROSITE" id="PS00457">
    <property type="entry name" value="NA_SOLUT_SYMP_2"/>
    <property type="match status" value="1"/>
</dbReference>
<gene>
    <name evidence="12" type="ORF">MRATA1EN1_LOCUS22028</name>
</gene>
<dbReference type="PANTHER" id="PTHR11819:SF145">
    <property type="entry name" value="SODIUM_GLUCOSE COTRANSPORTER 2"/>
    <property type="match status" value="1"/>
</dbReference>
<keyword evidence="3 11" id="KW-0812">Transmembrane</keyword>
<keyword evidence="6" id="KW-0406">Ion transport</keyword>
<feature type="transmembrane region" description="Helical" evidence="11">
    <location>
        <begin position="682"/>
        <end position="701"/>
    </location>
</feature>
<name>A0ABN8ZJD3_RANTA</name>
<evidence type="ECO:0000256" key="7">
    <source>
        <dbReference type="ARBA" id="ARBA00023136"/>
    </source>
</evidence>
<dbReference type="Pfam" id="PF00474">
    <property type="entry name" value="SSF"/>
    <property type="match status" value="1"/>
</dbReference>
<evidence type="ECO:0000256" key="3">
    <source>
        <dbReference type="ARBA" id="ARBA00022692"/>
    </source>
</evidence>
<feature type="transmembrane region" description="Helical" evidence="11">
    <location>
        <begin position="26"/>
        <end position="42"/>
    </location>
</feature>
<feature type="transmembrane region" description="Helical" evidence="11">
    <location>
        <begin position="422"/>
        <end position="443"/>
    </location>
</feature>
<dbReference type="InterPro" id="IPR018212">
    <property type="entry name" value="Na/solute_symporter_CS"/>
</dbReference>
<feature type="transmembrane region" description="Helical" evidence="11">
    <location>
        <begin position="169"/>
        <end position="190"/>
    </location>
</feature>
<dbReference type="PROSITE" id="PS50283">
    <property type="entry name" value="NA_SOLUT_SYMP_3"/>
    <property type="match status" value="1"/>
</dbReference>
<dbReference type="NCBIfam" id="TIGR00813">
    <property type="entry name" value="sss"/>
    <property type="match status" value="1"/>
</dbReference>
<evidence type="ECO:0000256" key="6">
    <source>
        <dbReference type="ARBA" id="ARBA00023065"/>
    </source>
</evidence>
<dbReference type="Proteomes" id="UP001176941">
    <property type="component" value="Chromosome 33"/>
</dbReference>
<feature type="transmembrane region" description="Helical" evidence="11">
    <location>
        <begin position="455"/>
        <end position="477"/>
    </location>
</feature>
<reference evidence="12" key="1">
    <citation type="submission" date="2023-04" db="EMBL/GenBank/DDBJ databases">
        <authorList>
            <consortium name="ELIXIR-Norway"/>
        </authorList>
    </citation>
    <scope>NUCLEOTIDE SEQUENCE [LARGE SCALE GENOMIC DNA]</scope>
</reference>
<feature type="transmembrane region" description="Helical" evidence="11">
    <location>
        <begin position="102"/>
        <end position="126"/>
    </location>
</feature>
<dbReference type="EMBL" id="OX459969">
    <property type="protein sequence ID" value="CAI9173066.1"/>
    <property type="molecule type" value="Genomic_DNA"/>
</dbReference>
<keyword evidence="13" id="KW-1185">Reference proteome</keyword>
<evidence type="ECO:0000256" key="10">
    <source>
        <dbReference type="SAM" id="MobiDB-lite"/>
    </source>
</evidence>
<keyword evidence="4 11" id="KW-1133">Transmembrane helix</keyword>
<keyword evidence="5" id="KW-0915">Sodium</keyword>
<protein>
    <recommendedName>
        <fullName evidence="14">Solute carrier family 5 (Sodium/glucose cotransporter), member 2</fullName>
    </recommendedName>
</protein>
<evidence type="ECO:0000256" key="5">
    <source>
        <dbReference type="ARBA" id="ARBA00023053"/>
    </source>
</evidence>
<accession>A0ABN8ZJD3</accession>
<proteinExistence type="inferred from homology"/>
<evidence type="ECO:0000313" key="12">
    <source>
        <dbReference type="EMBL" id="CAI9173066.1"/>
    </source>
</evidence>
<feature type="transmembrane region" description="Helical" evidence="11">
    <location>
        <begin position="202"/>
        <end position="220"/>
    </location>
</feature>
<dbReference type="InterPro" id="IPR038377">
    <property type="entry name" value="Na/Glc_symporter_sf"/>
</dbReference>
<feature type="transmembrane region" description="Helical" evidence="11">
    <location>
        <begin position="484"/>
        <end position="506"/>
    </location>
</feature>
<dbReference type="PROSITE" id="PS00456">
    <property type="entry name" value="NA_SOLUT_SYMP_1"/>
    <property type="match status" value="1"/>
</dbReference>
<comment type="subcellular location">
    <subcellularLocation>
        <location evidence="1">Membrane</location>
        <topology evidence="1">Multi-pass membrane protein</topology>
    </subcellularLocation>
</comment>
<keyword evidence="8" id="KW-0813">Transport</keyword>
<feature type="transmembrane region" description="Helical" evidence="11">
    <location>
        <begin position="274"/>
        <end position="292"/>
    </location>
</feature>
<keyword evidence="7 11" id="KW-0472">Membrane</keyword>
<feature type="transmembrane region" description="Helical" evidence="11">
    <location>
        <begin position="526"/>
        <end position="548"/>
    </location>
</feature>
<evidence type="ECO:0000256" key="11">
    <source>
        <dbReference type="SAM" id="Phobius"/>
    </source>
</evidence>
<feature type="transmembrane region" description="Helical" evidence="11">
    <location>
        <begin position="138"/>
        <end position="157"/>
    </location>
</feature>
<dbReference type="PANTHER" id="PTHR11819">
    <property type="entry name" value="SOLUTE CARRIER FAMILY 5"/>
    <property type="match status" value="1"/>
</dbReference>
<evidence type="ECO:0008006" key="14">
    <source>
        <dbReference type="Google" id="ProtNLM"/>
    </source>
</evidence>
<dbReference type="InterPro" id="IPR001734">
    <property type="entry name" value="Na/solute_symporter"/>
</dbReference>
<dbReference type="Gene3D" id="1.20.1730.10">
    <property type="entry name" value="Sodium/glucose cotransporter"/>
    <property type="match status" value="1"/>
</dbReference>
<evidence type="ECO:0000313" key="13">
    <source>
        <dbReference type="Proteomes" id="UP001176941"/>
    </source>
</evidence>
<feature type="region of interest" description="Disordered" evidence="10">
    <location>
        <begin position="571"/>
        <end position="609"/>
    </location>
</feature>
<feature type="transmembrane region" description="Helical" evidence="11">
    <location>
        <begin position="63"/>
        <end position="82"/>
    </location>
</feature>
<feature type="transmembrane region" description="Helical" evidence="11">
    <location>
        <begin position="313"/>
        <end position="334"/>
    </location>
</feature>
<organism evidence="12 13">
    <name type="scientific">Rangifer tarandus platyrhynchus</name>
    <name type="common">Svalbard reindeer</name>
    <dbReference type="NCBI Taxonomy" id="3082113"/>
    <lineage>
        <taxon>Eukaryota</taxon>
        <taxon>Metazoa</taxon>
        <taxon>Chordata</taxon>
        <taxon>Craniata</taxon>
        <taxon>Vertebrata</taxon>
        <taxon>Euteleostomi</taxon>
        <taxon>Mammalia</taxon>
        <taxon>Eutheria</taxon>
        <taxon>Laurasiatheria</taxon>
        <taxon>Artiodactyla</taxon>
        <taxon>Ruminantia</taxon>
        <taxon>Pecora</taxon>
        <taxon>Cervidae</taxon>
        <taxon>Odocoileinae</taxon>
        <taxon>Rangifer</taxon>
    </lineage>
</organism>
<comment type="similarity">
    <text evidence="2 9">Belongs to the sodium:solute symporter (SSF) (TC 2.A.21) family.</text>
</comment>
<evidence type="ECO:0000256" key="2">
    <source>
        <dbReference type="ARBA" id="ARBA00006434"/>
    </source>
</evidence>